<gene>
    <name evidence="2" type="ORF">BCL93_103177</name>
</gene>
<name>A0A328XUJ3_9GAMM</name>
<reference evidence="2 3" key="1">
    <citation type="submission" date="2018-06" db="EMBL/GenBank/DDBJ databases">
        <title>Comparative analysis of microorganisms from saline springs in Andes Mountain Range, Colombia.</title>
        <authorList>
            <person name="Rubin E."/>
        </authorList>
    </citation>
    <scope>NUCLEOTIDE SEQUENCE [LARGE SCALE GENOMIC DNA]</scope>
    <source>
        <strain evidence="2 3">USBA-857</strain>
    </source>
</reference>
<dbReference type="EMBL" id="QLSX01000003">
    <property type="protein sequence ID" value="RAR62944.1"/>
    <property type="molecule type" value="Genomic_DNA"/>
</dbReference>
<dbReference type="Proteomes" id="UP000249700">
    <property type="component" value="Unassembled WGS sequence"/>
</dbReference>
<protein>
    <submittedName>
        <fullName evidence="2">Uncharacterized protein</fullName>
    </submittedName>
</protein>
<organism evidence="2 3">
    <name type="scientific">Onishia taeanensis</name>
    <dbReference type="NCBI Taxonomy" id="284577"/>
    <lineage>
        <taxon>Bacteria</taxon>
        <taxon>Pseudomonadati</taxon>
        <taxon>Pseudomonadota</taxon>
        <taxon>Gammaproteobacteria</taxon>
        <taxon>Oceanospirillales</taxon>
        <taxon>Halomonadaceae</taxon>
        <taxon>Onishia</taxon>
    </lineage>
</organism>
<keyword evidence="1" id="KW-1133">Transmembrane helix</keyword>
<feature type="transmembrane region" description="Helical" evidence="1">
    <location>
        <begin position="105"/>
        <end position="122"/>
    </location>
</feature>
<evidence type="ECO:0000256" key="1">
    <source>
        <dbReference type="SAM" id="Phobius"/>
    </source>
</evidence>
<keyword evidence="1" id="KW-0812">Transmembrane</keyword>
<dbReference type="AlphaFoldDB" id="A0A328XUJ3"/>
<evidence type="ECO:0000313" key="3">
    <source>
        <dbReference type="Proteomes" id="UP000249700"/>
    </source>
</evidence>
<keyword evidence="1" id="KW-0472">Membrane</keyword>
<sequence>MPIPPPSKPGSDETARTMLRLLGGFAAPAAIYLVVWEAVARWVLPNIAASGKGFVIDLSSVLIPCVGVLASIFITGVKAGRMLGGGVMAVFFLILYFSSGVAFSWSPVGLTFAGIALAWGLARFCPTMKPDLSTAFG</sequence>
<feature type="transmembrane region" description="Helical" evidence="1">
    <location>
        <begin position="82"/>
        <end position="99"/>
    </location>
</feature>
<feature type="transmembrane region" description="Helical" evidence="1">
    <location>
        <begin position="21"/>
        <end position="42"/>
    </location>
</feature>
<accession>A0A328XUJ3</accession>
<comment type="caution">
    <text evidence="2">The sequence shown here is derived from an EMBL/GenBank/DDBJ whole genome shotgun (WGS) entry which is preliminary data.</text>
</comment>
<evidence type="ECO:0000313" key="2">
    <source>
        <dbReference type="EMBL" id="RAR62944.1"/>
    </source>
</evidence>
<feature type="transmembrane region" description="Helical" evidence="1">
    <location>
        <begin position="54"/>
        <end position="75"/>
    </location>
</feature>
<proteinExistence type="predicted"/>